<gene>
    <name evidence="2" type="ORF">PHMEG_00023282</name>
</gene>
<protein>
    <submittedName>
        <fullName evidence="2">Uncharacterized protein</fullName>
    </submittedName>
</protein>
<dbReference type="AlphaFoldDB" id="A0A225VHG1"/>
<comment type="caution">
    <text evidence="2">The sequence shown here is derived from an EMBL/GenBank/DDBJ whole genome shotgun (WGS) entry which is preliminary data.</text>
</comment>
<reference evidence="3" key="1">
    <citation type="submission" date="2017-03" db="EMBL/GenBank/DDBJ databases">
        <title>Phytopthora megakarya and P. palmivora, two closely related causual agents of cacao black pod achieved similar genome size and gene model numbers by different mechanisms.</title>
        <authorList>
            <person name="Ali S."/>
            <person name="Shao J."/>
            <person name="Larry D.J."/>
            <person name="Kronmiller B."/>
            <person name="Shen D."/>
            <person name="Strem M.D."/>
            <person name="Melnick R.L."/>
            <person name="Guiltinan M.J."/>
            <person name="Tyler B.M."/>
            <person name="Meinhardt L.W."/>
            <person name="Bailey B.A."/>
        </authorList>
    </citation>
    <scope>NUCLEOTIDE SEQUENCE [LARGE SCALE GENOMIC DNA]</scope>
    <source>
        <strain evidence="3">zdho120</strain>
    </source>
</reference>
<feature type="compositionally biased region" description="Basic and acidic residues" evidence="1">
    <location>
        <begin position="1"/>
        <end position="10"/>
    </location>
</feature>
<evidence type="ECO:0000313" key="2">
    <source>
        <dbReference type="EMBL" id="OWZ04765.1"/>
    </source>
</evidence>
<dbReference type="EMBL" id="NBNE01004785">
    <property type="protein sequence ID" value="OWZ04765.1"/>
    <property type="molecule type" value="Genomic_DNA"/>
</dbReference>
<dbReference type="OrthoDB" id="122055at2759"/>
<dbReference type="Proteomes" id="UP000198211">
    <property type="component" value="Unassembled WGS sequence"/>
</dbReference>
<feature type="region of interest" description="Disordered" evidence="1">
    <location>
        <begin position="1"/>
        <end position="20"/>
    </location>
</feature>
<name>A0A225VHG1_9STRA</name>
<sequence>MRKERVDRGGRPFPYTRSKTRWRKRPSDEIKYLNEQVVELEKVKTQLSMINATPDALVGDQPKALKKLREKSSNEKLDAALAENRKLHAMVTARFQVTKALQAAIDEDVRQRAKAVVNEFDFALLGEEREYQHPALSKILV</sequence>
<accession>A0A225VHG1</accession>
<keyword evidence="3" id="KW-1185">Reference proteome</keyword>
<evidence type="ECO:0000256" key="1">
    <source>
        <dbReference type="SAM" id="MobiDB-lite"/>
    </source>
</evidence>
<evidence type="ECO:0000313" key="3">
    <source>
        <dbReference type="Proteomes" id="UP000198211"/>
    </source>
</evidence>
<proteinExistence type="predicted"/>
<organism evidence="2 3">
    <name type="scientific">Phytophthora megakarya</name>
    <dbReference type="NCBI Taxonomy" id="4795"/>
    <lineage>
        <taxon>Eukaryota</taxon>
        <taxon>Sar</taxon>
        <taxon>Stramenopiles</taxon>
        <taxon>Oomycota</taxon>
        <taxon>Peronosporomycetes</taxon>
        <taxon>Peronosporales</taxon>
        <taxon>Peronosporaceae</taxon>
        <taxon>Phytophthora</taxon>
    </lineage>
</organism>